<evidence type="ECO:0000256" key="1">
    <source>
        <dbReference type="SAM" id="Coils"/>
    </source>
</evidence>
<organism evidence="3 4">
    <name type="scientific">Stegodyphus mimosarum</name>
    <name type="common">African social velvet spider</name>
    <dbReference type="NCBI Taxonomy" id="407821"/>
    <lineage>
        <taxon>Eukaryota</taxon>
        <taxon>Metazoa</taxon>
        <taxon>Ecdysozoa</taxon>
        <taxon>Arthropoda</taxon>
        <taxon>Chelicerata</taxon>
        <taxon>Arachnida</taxon>
        <taxon>Araneae</taxon>
        <taxon>Araneomorphae</taxon>
        <taxon>Entelegynae</taxon>
        <taxon>Eresoidea</taxon>
        <taxon>Eresidae</taxon>
        <taxon>Stegodyphus</taxon>
    </lineage>
</organism>
<name>A0A087U9F1_STEMI</name>
<dbReference type="EMBL" id="KK118848">
    <property type="protein sequence ID" value="KFM73990.1"/>
    <property type="molecule type" value="Genomic_DNA"/>
</dbReference>
<feature type="region of interest" description="Disordered" evidence="2">
    <location>
        <begin position="195"/>
        <end position="227"/>
    </location>
</feature>
<dbReference type="Pfam" id="PF15290">
    <property type="entry name" value="Syntaphilin"/>
    <property type="match status" value="1"/>
</dbReference>
<feature type="non-terminal residue" evidence="3">
    <location>
        <position position="541"/>
    </location>
</feature>
<protein>
    <recommendedName>
        <fullName evidence="5">GRIP domain-containing protein</fullName>
    </recommendedName>
</protein>
<feature type="compositionally biased region" description="Polar residues" evidence="2">
    <location>
        <begin position="206"/>
        <end position="220"/>
    </location>
</feature>
<feature type="compositionally biased region" description="Polar residues" evidence="2">
    <location>
        <begin position="1"/>
        <end position="17"/>
    </location>
</feature>
<feature type="coiled-coil region" evidence="1">
    <location>
        <begin position="331"/>
        <end position="415"/>
    </location>
</feature>
<gene>
    <name evidence="3" type="ORF">X975_14403</name>
</gene>
<evidence type="ECO:0000256" key="2">
    <source>
        <dbReference type="SAM" id="MobiDB-lite"/>
    </source>
</evidence>
<keyword evidence="1" id="KW-0175">Coiled coil</keyword>
<reference evidence="3 4" key="1">
    <citation type="submission" date="2013-11" db="EMBL/GenBank/DDBJ databases">
        <title>Genome sequencing of Stegodyphus mimosarum.</title>
        <authorList>
            <person name="Bechsgaard J."/>
        </authorList>
    </citation>
    <scope>NUCLEOTIDE SEQUENCE [LARGE SCALE GENOMIC DNA]</scope>
</reference>
<dbReference type="OMA" id="DEHYCAG"/>
<dbReference type="SUPFAM" id="SSF58113">
    <property type="entry name" value="Apolipoprotein A-I"/>
    <property type="match status" value="1"/>
</dbReference>
<sequence length="541" mass="62451">MAEPETTNGTPNSSTLPRSARRCRIPRLNRSTSARLKGDLLESIKCENRPKSMTLSSPRDYPWQLEGRYGDMGSVASMPFSIDDDSSVKSFGSFVSYTSFASQSQGTEASLSRPISRSHYGKKYILHCDRHLAKQEEYLTPTQRKDKEIRQLKSALMKQTKRCEEKEMEIETLKAELQRLQDTIAELRDGKHNLMNSSQESDHLDSMNTKNSASEISFESNDTDRSDMQNTVTMNNDDSGVSNVLSMSPRNSSEFDDLDRHHSKVTTADKAVCTDLSLFDFSAPVNKTEINHITTANHSQRNFNECSVAENCKDNGSQLEKLAVAASPRLSQEFERFLTTYKQELEQLKAQHREHYQDLKERFNERVDDLLQKLTEANSRYLELRPLFDRAQDKILNIESQLSEVQKDIENQEDYHNQMYLKMYRKGQEAARFEQADEALDFSQRMPKRVSVPDLLRQLQQLELELDQTKQLYREAARGMGDRQAEYTLRFLKDAVFYFLTKKDKEHLKAIQSILGFTDAERMAVAKAMKHRRLFCSPFKL</sequence>
<keyword evidence="4" id="KW-1185">Reference proteome</keyword>
<accession>A0A087U9F1</accession>
<proteinExistence type="predicted"/>
<dbReference type="OrthoDB" id="5807119at2759"/>
<feature type="coiled-coil region" evidence="1">
    <location>
        <begin position="452"/>
        <end position="479"/>
    </location>
</feature>
<dbReference type="InterPro" id="IPR028197">
    <property type="entry name" value="Syntaphilin/Syntabulin"/>
</dbReference>
<evidence type="ECO:0000313" key="4">
    <source>
        <dbReference type="Proteomes" id="UP000054359"/>
    </source>
</evidence>
<evidence type="ECO:0008006" key="5">
    <source>
        <dbReference type="Google" id="ProtNLM"/>
    </source>
</evidence>
<dbReference type="AlphaFoldDB" id="A0A087U9F1"/>
<feature type="region of interest" description="Disordered" evidence="2">
    <location>
        <begin position="1"/>
        <end position="21"/>
    </location>
</feature>
<evidence type="ECO:0000313" key="3">
    <source>
        <dbReference type="EMBL" id="KFM73990.1"/>
    </source>
</evidence>
<dbReference type="Proteomes" id="UP000054359">
    <property type="component" value="Unassembled WGS sequence"/>
</dbReference>